<dbReference type="Gene3D" id="3.20.20.30">
    <property type="entry name" value="Luciferase-like domain"/>
    <property type="match status" value="1"/>
</dbReference>
<comment type="caution">
    <text evidence="3">The sequence shown here is derived from an EMBL/GenBank/DDBJ whole genome shotgun (WGS) entry which is preliminary data.</text>
</comment>
<dbReference type="PANTHER" id="PTHR43244:SF1">
    <property type="entry name" value="5,10-METHYLENETETRAHYDROMETHANOPTERIN REDUCTASE"/>
    <property type="match status" value="1"/>
</dbReference>
<evidence type="ECO:0000313" key="3">
    <source>
        <dbReference type="EMBL" id="MBM3226872.1"/>
    </source>
</evidence>
<evidence type="ECO:0000313" key="4">
    <source>
        <dbReference type="Proteomes" id="UP000712673"/>
    </source>
</evidence>
<sequence>MVCLVSMCWSVSPSPWTGRIAVCGWSHAHKRCSPLGDSCLYRPWPVACQPCTRPARALCSGTRAPTDDTSCAEETDMPPKPAVSLAAVAGRRQATLELAQRLEQEGFSGIYCPSFGDGMGLCEALALSTHEIPFGTSIANIYTRHPADYAQTAALIHELSRGRFRFGIGISHGPTYERLGLTVGKPLSDIRRFVHAFRAGAGQAGELPPVVLATLRQKMLQLAGELGQGAVWANAARAHMPRSLQHLSAEKRHDPAFFLGNMVPTCIDDDKAAAAAVNRRTLSSYVRLPNYQNYWIEAGFEEEMQAIRQTIANKEDDKIPGLMSERWLQQVTLYGSAAEVREGIAAWYETGINTLIVVPSSTRGGQLVAFQELIEALR</sequence>
<dbReference type="EMBL" id="VGLS01001087">
    <property type="protein sequence ID" value="MBM3226872.1"/>
    <property type="molecule type" value="Genomic_DNA"/>
</dbReference>
<dbReference type="SUPFAM" id="SSF51679">
    <property type="entry name" value="Bacterial luciferase-like"/>
    <property type="match status" value="1"/>
</dbReference>
<dbReference type="Proteomes" id="UP000712673">
    <property type="component" value="Unassembled WGS sequence"/>
</dbReference>
<dbReference type="Pfam" id="PF00296">
    <property type="entry name" value="Bac_luciferase"/>
    <property type="match status" value="1"/>
</dbReference>
<dbReference type="InterPro" id="IPR050564">
    <property type="entry name" value="F420-G6PD/mer"/>
</dbReference>
<dbReference type="AlphaFoldDB" id="A0A938B350"/>
<protein>
    <submittedName>
        <fullName evidence="3">LLM class flavin-dependent oxidoreductase</fullName>
    </submittedName>
</protein>
<gene>
    <name evidence="3" type="ORF">FJZ47_24160</name>
</gene>
<accession>A0A938B350</accession>
<dbReference type="GO" id="GO:0016705">
    <property type="term" value="F:oxidoreductase activity, acting on paired donors, with incorporation or reduction of molecular oxygen"/>
    <property type="evidence" value="ECO:0007669"/>
    <property type="project" value="InterPro"/>
</dbReference>
<proteinExistence type="predicted"/>
<name>A0A938B350_UNCTE</name>
<reference evidence="3" key="1">
    <citation type="submission" date="2019-03" db="EMBL/GenBank/DDBJ databases">
        <title>Lake Tanganyika Metagenome-Assembled Genomes (MAGs).</title>
        <authorList>
            <person name="Tran P."/>
        </authorList>
    </citation>
    <scope>NUCLEOTIDE SEQUENCE</scope>
    <source>
        <strain evidence="3">K_DeepCast_65m_m2_066</strain>
    </source>
</reference>
<evidence type="ECO:0000259" key="2">
    <source>
        <dbReference type="Pfam" id="PF00296"/>
    </source>
</evidence>
<dbReference type="InterPro" id="IPR036661">
    <property type="entry name" value="Luciferase-like_sf"/>
</dbReference>
<keyword evidence="1" id="KW-0560">Oxidoreductase</keyword>
<dbReference type="InterPro" id="IPR011251">
    <property type="entry name" value="Luciferase-like_dom"/>
</dbReference>
<feature type="domain" description="Luciferase-like" evidence="2">
    <location>
        <begin position="91"/>
        <end position="353"/>
    </location>
</feature>
<organism evidence="3 4">
    <name type="scientific">Tectimicrobiota bacterium</name>
    <dbReference type="NCBI Taxonomy" id="2528274"/>
    <lineage>
        <taxon>Bacteria</taxon>
        <taxon>Pseudomonadati</taxon>
        <taxon>Nitrospinota/Tectimicrobiota group</taxon>
        <taxon>Candidatus Tectimicrobiota</taxon>
    </lineage>
</organism>
<dbReference type="PANTHER" id="PTHR43244">
    <property type="match status" value="1"/>
</dbReference>
<evidence type="ECO:0000256" key="1">
    <source>
        <dbReference type="ARBA" id="ARBA00023002"/>
    </source>
</evidence>